<evidence type="ECO:0000256" key="4">
    <source>
        <dbReference type="ARBA" id="ARBA00023136"/>
    </source>
</evidence>
<proteinExistence type="predicted"/>
<protein>
    <submittedName>
        <fullName evidence="7">Uncharacterized protein</fullName>
    </submittedName>
</protein>
<dbReference type="Proteomes" id="UP000717696">
    <property type="component" value="Unassembled WGS sequence"/>
</dbReference>
<feature type="region of interest" description="Disordered" evidence="5">
    <location>
        <begin position="206"/>
        <end position="234"/>
    </location>
</feature>
<feature type="compositionally biased region" description="Polar residues" evidence="5">
    <location>
        <begin position="320"/>
        <end position="330"/>
    </location>
</feature>
<keyword evidence="8" id="KW-1185">Reference proteome</keyword>
<name>A0A9P9EGF8_9HYPO</name>
<keyword evidence="4 6" id="KW-0472">Membrane</keyword>
<comment type="subcellular location">
    <subcellularLocation>
        <location evidence="1">Membrane</location>
        <topology evidence="1">Single-pass membrane protein</topology>
    </subcellularLocation>
</comment>
<feature type="region of interest" description="Disordered" evidence="5">
    <location>
        <begin position="143"/>
        <end position="164"/>
    </location>
</feature>
<comment type="caution">
    <text evidence="7">The sequence shown here is derived from an EMBL/GenBank/DDBJ whole genome shotgun (WGS) entry which is preliminary data.</text>
</comment>
<evidence type="ECO:0000313" key="8">
    <source>
        <dbReference type="Proteomes" id="UP000717696"/>
    </source>
</evidence>
<sequence>MSDSVAIEYYGLRCNDEGDFYVCEGADNEFIGCCTSDPCADGGGICPDGGLRTATFDIDKFDQIKKQSCDDSRASTVWYTCQGLDPPFMGCCDVSPCSEGCSRENLLPAVLSSKKANRNAFLDPESVYSTTIVSSSTAASTSSATSSASASATTSSSADSNDSGGLSHGAVAGIAAASAAVGVILIMLLLWKCWWLPRHRKQNGQQFHPVGSHSHMHHHHAGGPGEYDSTRSPTDYYQHSYSATTSANPYYASGMSTDEWDKLSPAEKASYNQSIAMGTLTPGQGYAHMATEPVHEMEGVYPTPQELSTGHDEQAIHYQHQTQSPMTDQISPHADTPSPRFQTPQMQPSPIQTPVTQTPQQNNVGLAS</sequence>
<dbReference type="GO" id="GO:0071944">
    <property type="term" value="C:cell periphery"/>
    <property type="evidence" value="ECO:0007669"/>
    <property type="project" value="UniProtKB-ARBA"/>
</dbReference>
<dbReference type="GO" id="GO:0016020">
    <property type="term" value="C:membrane"/>
    <property type="evidence" value="ECO:0007669"/>
    <property type="project" value="UniProtKB-SubCell"/>
</dbReference>
<reference evidence="7" key="1">
    <citation type="journal article" date="2021" name="Nat. Commun.">
        <title>Genetic determinants of endophytism in the Arabidopsis root mycobiome.</title>
        <authorList>
            <person name="Mesny F."/>
            <person name="Miyauchi S."/>
            <person name="Thiergart T."/>
            <person name="Pickel B."/>
            <person name="Atanasova L."/>
            <person name="Karlsson M."/>
            <person name="Huettel B."/>
            <person name="Barry K.W."/>
            <person name="Haridas S."/>
            <person name="Chen C."/>
            <person name="Bauer D."/>
            <person name="Andreopoulos W."/>
            <person name="Pangilinan J."/>
            <person name="LaButti K."/>
            <person name="Riley R."/>
            <person name="Lipzen A."/>
            <person name="Clum A."/>
            <person name="Drula E."/>
            <person name="Henrissat B."/>
            <person name="Kohler A."/>
            <person name="Grigoriev I.V."/>
            <person name="Martin F.M."/>
            <person name="Hacquard S."/>
        </authorList>
    </citation>
    <scope>NUCLEOTIDE SEQUENCE</scope>
    <source>
        <strain evidence="7">MPI-CAGE-AT-0021</strain>
    </source>
</reference>
<evidence type="ECO:0000256" key="2">
    <source>
        <dbReference type="ARBA" id="ARBA00022692"/>
    </source>
</evidence>
<keyword evidence="3 6" id="KW-1133">Transmembrane helix</keyword>
<evidence type="ECO:0000313" key="7">
    <source>
        <dbReference type="EMBL" id="KAH7137410.1"/>
    </source>
</evidence>
<feature type="region of interest" description="Disordered" evidence="5">
    <location>
        <begin position="320"/>
        <end position="368"/>
    </location>
</feature>
<dbReference type="AlphaFoldDB" id="A0A9P9EGF8"/>
<dbReference type="InterPro" id="IPR051694">
    <property type="entry name" value="Immunoregulatory_rcpt-like"/>
</dbReference>
<evidence type="ECO:0000256" key="6">
    <source>
        <dbReference type="SAM" id="Phobius"/>
    </source>
</evidence>
<dbReference type="OrthoDB" id="3692311at2759"/>
<keyword evidence="2 6" id="KW-0812">Transmembrane</keyword>
<accession>A0A9P9EGF8</accession>
<evidence type="ECO:0000256" key="3">
    <source>
        <dbReference type="ARBA" id="ARBA00022989"/>
    </source>
</evidence>
<organism evidence="7 8">
    <name type="scientific">Dactylonectria estremocensis</name>
    <dbReference type="NCBI Taxonomy" id="1079267"/>
    <lineage>
        <taxon>Eukaryota</taxon>
        <taxon>Fungi</taxon>
        <taxon>Dikarya</taxon>
        <taxon>Ascomycota</taxon>
        <taxon>Pezizomycotina</taxon>
        <taxon>Sordariomycetes</taxon>
        <taxon>Hypocreomycetidae</taxon>
        <taxon>Hypocreales</taxon>
        <taxon>Nectriaceae</taxon>
        <taxon>Dactylonectria</taxon>
    </lineage>
</organism>
<evidence type="ECO:0000256" key="5">
    <source>
        <dbReference type="SAM" id="MobiDB-lite"/>
    </source>
</evidence>
<gene>
    <name evidence="7" type="ORF">B0J13DRAFT_559613</name>
</gene>
<dbReference type="EMBL" id="JAGMUU010000015">
    <property type="protein sequence ID" value="KAH7137410.1"/>
    <property type="molecule type" value="Genomic_DNA"/>
</dbReference>
<feature type="transmembrane region" description="Helical" evidence="6">
    <location>
        <begin position="170"/>
        <end position="191"/>
    </location>
</feature>
<dbReference type="PANTHER" id="PTHR15549">
    <property type="entry name" value="PAIRED IMMUNOGLOBULIN-LIKE TYPE 2 RECEPTOR"/>
    <property type="match status" value="1"/>
</dbReference>
<feature type="compositionally biased region" description="Low complexity" evidence="5">
    <location>
        <begin position="348"/>
        <end position="361"/>
    </location>
</feature>
<feature type="compositionally biased region" description="Low complexity" evidence="5">
    <location>
        <begin position="143"/>
        <end position="160"/>
    </location>
</feature>
<evidence type="ECO:0000256" key="1">
    <source>
        <dbReference type="ARBA" id="ARBA00004167"/>
    </source>
</evidence>